<dbReference type="InterPro" id="IPR006379">
    <property type="entry name" value="HAD-SF_hydro_IIB"/>
</dbReference>
<dbReference type="STRING" id="428126.CLOSPI_00620"/>
<dbReference type="EMBL" id="ABIK02000005">
    <property type="protein sequence ID" value="EDS75583.1"/>
    <property type="molecule type" value="Genomic_DNA"/>
</dbReference>
<comment type="caution">
    <text evidence="1">The sequence shown here is derived from an EMBL/GenBank/DDBJ whole genome shotgun (WGS) entry which is preliminary data.</text>
</comment>
<sequence length="260" mass="29933">MNNMNKKYFFFDIDGTLTDKKTNKVVPSALKALKKLQDNGHFVAIATGRAHYKAINFMREIGLKNMVCNGGHGLVVNERLVKNAPLDFQKCLAVIEQANQLGYGVLVAPYDNNEVYGKDFLFLKQAGFRKEPSTYYFDSNYDFSKFNDIYKMYISIPQNQEYLLTLKDTVGHLRFEKEYLMFQPDEKRKGIKGMIDYLQGEIKDVVVFGDDYNDIDMFQGDWYSIAMGNACNELKKIASEVTDSNVNDGIYNVCMKHNWI</sequence>
<reference evidence="1" key="1">
    <citation type="submission" date="2008-02" db="EMBL/GenBank/DDBJ databases">
        <authorList>
            <person name="Fulton L."/>
            <person name="Clifton S."/>
            <person name="Fulton B."/>
            <person name="Xu J."/>
            <person name="Minx P."/>
            <person name="Pepin K.H."/>
            <person name="Johnson M."/>
            <person name="Thiruvilangam P."/>
            <person name="Bhonagiri V."/>
            <person name="Nash W.E."/>
            <person name="Mardis E.R."/>
            <person name="Wilson R.K."/>
        </authorList>
    </citation>
    <scope>NUCLEOTIDE SEQUENCE [LARGE SCALE GENOMIC DNA]</scope>
    <source>
        <strain evidence="1">DSM 1552</strain>
    </source>
</reference>
<proteinExistence type="predicted"/>
<keyword evidence="1" id="KW-0378">Hydrolase</keyword>
<dbReference type="NCBIfam" id="TIGR01484">
    <property type="entry name" value="HAD-SF-IIB"/>
    <property type="match status" value="1"/>
</dbReference>
<accession>B1C093</accession>
<dbReference type="GO" id="GO:0000287">
    <property type="term" value="F:magnesium ion binding"/>
    <property type="evidence" value="ECO:0007669"/>
    <property type="project" value="TreeGrafter"/>
</dbReference>
<gene>
    <name evidence="1" type="ORF">CLOSPI_00620</name>
</gene>
<dbReference type="SUPFAM" id="SSF56784">
    <property type="entry name" value="HAD-like"/>
    <property type="match status" value="1"/>
</dbReference>
<name>B1C093_9FIRM</name>
<dbReference type="GO" id="GO:0005829">
    <property type="term" value="C:cytosol"/>
    <property type="evidence" value="ECO:0007669"/>
    <property type="project" value="TreeGrafter"/>
</dbReference>
<dbReference type="Gene3D" id="3.30.1240.10">
    <property type="match status" value="1"/>
</dbReference>
<dbReference type="Pfam" id="PF08282">
    <property type="entry name" value="Hydrolase_3"/>
    <property type="match status" value="1"/>
</dbReference>
<evidence type="ECO:0000313" key="2">
    <source>
        <dbReference type="Proteomes" id="UP000004910"/>
    </source>
</evidence>
<keyword evidence="2" id="KW-1185">Reference proteome</keyword>
<dbReference type="GO" id="GO:0016791">
    <property type="term" value="F:phosphatase activity"/>
    <property type="evidence" value="ECO:0007669"/>
    <property type="project" value="TreeGrafter"/>
</dbReference>
<dbReference type="PANTHER" id="PTHR10000:SF25">
    <property type="entry name" value="PHOSPHATASE YKRA-RELATED"/>
    <property type="match status" value="1"/>
</dbReference>
<dbReference type="Proteomes" id="UP000004910">
    <property type="component" value="Unassembled WGS sequence"/>
</dbReference>
<dbReference type="InterPro" id="IPR036412">
    <property type="entry name" value="HAD-like_sf"/>
</dbReference>
<dbReference type="eggNOG" id="COG0561">
    <property type="taxonomic scope" value="Bacteria"/>
</dbReference>
<reference evidence="1" key="2">
    <citation type="submission" date="2014-06" db="EMBL/GenBank/DDBJ databases">
        <title>Draft genome sequence of Clostridium spiroforme (DSM 1552).</title>
        <authorList>
            <person name="Sudarsanam P."/>
            <person name="Ley R."/>
            <person name="Guruge J."/>
            <person name="Turnbaugh P.J."/>
            <person name="Mahowald M."/>
            <person name="Liep D."/>
            <person name="Gordon J."/>
        </authorList>
    </citation>
    <scope>NUCLEOTIDE SEQUENCE</scope>
    <source>
        <strain evidence="1">DSM 1552</strain>
    </source>
</reference>
<evidence type="ECO:0000313" key="1">
    <source>
        <dbReference type="EMBL" id="EDS75583.1"/>
    </source>
</evidence>
<dbReference type="Gene3D" id="3.40.50.1000">
    <property type="entry name" value="HAD superfamily/HAD-like"/>
    <property type="match status" value="1"/>
</dbReference>
<dbReference type="InterPro" id="IPR023214">
    <property type="entry name" value="HAD_sf"/>
</dbReference>
<dbReference type="PANTHER" id="PTHR10000">
    <property type="entry name" value="PHOSPHOSERINE PHOSPHATASE"/>
    <property type="match status" value="1"/>
</dbReference>
<dbReference type="AlphaFoldDB" id="B1C093"/>
<protein>
    <submittedName>
        <fullName evidence="1">HAD hydrolase, family IIB</fullName>
    </submittedName>
</protein>
<dbReference type="HOGENOM" id="CLU_044146_3_1_9"/>
<organism evidence="1 2">
    <name type="scientific">Thomasclavelia spiroformis DSM 1552</name>
    <dbReference type="NCBI Taxonomy" id="428126"/>
    <lineage>
        <taxon>Bacteria</taxon>
        <taxon>Bacillati</taxon>
        <taxon>Bacillota</taxon>
        <taxon>Erysipelotrichia</taxon>
        <taxon>Erysipelotrichales</taxon>
        <taxon>Coprobacillaceae</taxon>
        <taxon>Thomasclavelia</taxon>
    </lineage>
</organism>